<keyword evidence="2" id="KW-1185">Reference proteome</keyword>
<dbReference type="GeneID" id="36574903"/>
<dbReference type="RefSeq" id="XP_024719639.1">
    <property type="nucleotide sequence ID" value="XM_024866822.1"/>
</dbReference>
<evidence type="ECO:0000313" key="2">
    <source>
        <dbReference type="Proteomes" id="UP000241818"/>
    </source>
</evidence>
<dbReference type="AlphaFoldDB" id="A0A2T3AYC0"/>
<proteinExistence type="predicted"/>
<accession>A0A2T3AYC0</accession>
<name>A0A2T3AYC0_AMORE</name>
<reference evidence="1 2" key="1">
    <citation type="journal article" date="2018" name="New Phytol.">
        <title>Comparative genomics and transcriptomics depict ericoid mycorrhizal fungi as versatile saprotrophs and plant mutualists.</title>
        <authorList>
            <person name="Martino E."/>
            <person name="Morin E."/>
            <person name="Grelet G.A."/>
            <person name="Kuo A."/>
            <person name="Kohler A."/>
            <person name="Daghino S."/>
            <person name="Barry K.W."/>
            <person name="Cichocki N."/>
            <person name="Clum A."/>
            <person name="Dockter R.B."/>
            <person name="Hainaut M."/>
            <person name="Kuo R.C."/>
            <person name="LaButti K."/>
            <person name="Lindahl B.D."/>
            <person name="Lindquist E.A."/>
            <person name="Lipzen A."/>
            <person name="Khouja H.R."/>
            <person name="Magnuson J."/>
            <person name="Murat C."/>
            <person name="Ohm R.A."/>
            <person name="Singer S.W."/>
            <person name="Spatafora J.W."/>
            <person name="Wang M."/>
            <person name="Veneault-Fourrey C."/>
            <person name="Henrissat B."/>
            <person name="Grigoriev I.V."/>
            <person name="Martin F.M."/>
            <person name="Perotto S."/>
        </authorList>
    </citation>
    <scope>NUCLEOTIDE SEQUENCE [LARGE SCALE GENOMIC DNA]</scope>
    <source>
        <strain evidence="1 2">ATCC 22711</strain>
    </source>
</reference>
<dbReference type="EMBL" id="KZ679013">
    <property type="protein sequence ID" value="PSS15040.1"/>
    <property type="molecule type" value="Genomic_DNA"/>
</dbReference>
<sequence>MWISPSSRGVELAPGLLREREKWKGEEGDEGMNGMEWNGSLWIDGWMDRWIDRWMDRWMDG</sequence>
<dbReference type="Proteomes" id="UP000241818">
    <property type="component" value="Unassembled WGS sequence"/>
</dbReference>
<dbReference type="InParanoid" id="A0A2T3AYC0"/>
<organism evidence="1 2">
    <name type="scientific">Amorphotheca resinae ATCC 22711</name>
    <dbReference type="NCBI Taxonomy" id="857342"/>
    <lineage>
        <taxon>Eukaryota</taxon>
        <taxon>Fungi</taxon>
        <taxon>Dikarya</taxon>
        <taxon>Ascomycota</taxon>
        <taxon>Pezizomycotina</taxon>
        <taxon>Leotiomycetes</taxon>
        <taxon>Helotiales</taxon>
        <taxon>Amorphothecaceae</taxon>
        <taxon>Amorphotheca</taxon>
    </lineage>
</organism>
<gene>
    <name evidence="1" type="ORF">M430DRAFT_35833</name>
</gene>
<evidence type="ECO:0000313" key="1">
    <source>
        <dbReference type="EMBL" id="PSS15040.1"/>
    </source>
</evidence>
<protein>
    <submittedName>
        <fullName evidence="1">Uncharacterized protein</fullName>
    </submittedName>
</protein>